<dbReference type="SUPFAM" id="SSF47473">
    <property type="entry name" value="EF-hand"/>
    <property type="match status" value="1"/>
</dbReference>
<dbReference type="GO" id="GO:0046785">
    <property type="term" value="P:microtubule polymerization"/>
    <property type="evidence" value="ECO:0007669"/>
    <property type="project" value="InterPro"/>
</dbReference>
<dbReference type="GO" id="GO:0001578">
    <property type="term" value="P:microtubule bundle formation"/>
    <property type="evidence" value="ECO:0007669"/>
    <property type="project" value="TreeGrafter"/>
</dbReference>
<dbReference type="PANTHER" id="PTHR12932">
    <property type="entry name" value="P25 ALPHA-RELATED"/>
    <property type="match status" value="1"/>
</dbReference>
<dbReference type="Proteomes" id="UP000318582">
    <property type="component" value="Unassembled WGS sequence"/>
</dbReference>
<evidence type="ECO:0000313" key="3">
    <source>
        <dbReference type="EMBL" id="TPX57673.1"/>
    </source>
</evidence>
<dbReference type="AlphaFoldDB" id="A0A507E0T7"/>
<accession>A0A507E0T7</accession>
<dbReference type="PANTHER" id="PTHR12932:SF9">
    <property type="entry name" value="TUBULIN POLYMERIZATION-PROMOTING PROTEIN HOMOLOG"/>
    <property type="match status" value="1"/>
</dbReference>
<sequence length="303" mass="32113">MEDLREIYEAFCAFGSNRNLATSTDVSGPTMDGAKFAKFARDNKLIDNKKVTSTDVDIIFNKVKPKGARKLDWNTFLEGLTQIAEKKNSGKQGREALDSLIGLIIKKGGGPIATGTAPKSDAIVDRLTDTSKYTGTHKLRFDEAGQGRGAAGRDRPSATSDLSKITNREETSLRGLPVSIDPNEKGSPAKRQHSNVVTASSERLDNAASQPKSSKLGSNSNLAGKPKPPSASAQSYGTNNPKAGGSVFDRLTDSSGYTGAHKQRFNADGTGKGLAGRDAPAKGNSPGKYRGGDVKDLSQILRN</sequence>
<feature type="compositionally biased region" description="Polar residues" evidence="2">
    <location>
        <begin position="231"/>
        <end position="241"/>
    </location>
</feature>
<dbReference type="InterPro" id="IPR011992">
    <property type="entry name" value="EF-hand-dom_pair"/>
</dbReference>
<dbReference type="Pfam" id="PF05517">
    <property type="entry name" value="p25-alpha"/>
    <property type="match status" value="2"/>
</dbReference>
<comment type="caution">
    <text evidence="3">The sequence shown here is derived from an EMBL/GenBank/DDBJ whole genome shotgun (WGS) entry which is preliminary data.</text>
</comment>
<reference evidence="3 4" key="1">
    <citation type="journal article" date="2019" name="Sci. Rep.">
        <title>Comparative genomics of chytrid fungi reveal insights into the obligate biotrophic and pathogenic lifestyle of Synchytrium endobioticum.</title>
        <authorList>
            <person name="van de Vossenberg B.T.L.H."/>
            <person name="Warris S."/>
            <person name="Nguyen H.D.T."/>
            <person name="van Gent-Pelzer M.P.E."/>
            <person name="Joly D.L."/>
            <person name="van de Geest H.C."/>
            <person name="Bonants P.J.M."/>
            <person name="Smith D.S."/>
            <person name="Levesque C.A."/>
            <person name="van der Lee T.A.J."/>
        </authorList>
    </citation>
    <scope>NUCLEOTIDE SEQUENCE [LARGE SCALE GENOMIC DNA]</scope>
    <source>
        <strain evidence="3 4">CBS 809.83</strain>
    </source>
</reference>
<dbReference type="GO" id="GO:0015631">
    <property type="term" value="F:tubulin binding"/>
    <property type="evidence" value="ECO:0007669"/>
    <property type="project" value="InterPro"/>
</dbReference>
<dbReference type="EMBL" id="QEAQ01000049">
    <property type="protein sequence ID" value="TPX57673.1"/>
    <property type="molecule type" value="Genomic_DNA"/>
</dbReference>
<feature type="compositionally biased region" description="Basic and acidic residues" evidence="2">
    <location>
        <begin position="139"/>
        <end position="156"/>
    </location>
</feature>
<dbReference type="STRING" id="109895.A0A507E0T7"/>
<dbReference type="InterPro" id="IPR008907">
    <property type="entry name" value="TPP/p25"/>
</dbReference>
<keyword evidence="4" id="KW-1185">Reference proteome</keyword>
<evidence type="ECO:0000256" key="2">
    <source>
        <dbReference type="SAM" id="MobiDB-lite"/>
    </source>
</evidence>
<organism evidence="3 4">
    <name type="scientific">Powellomyces hirtus</name>
    <dbReference type="NCBI Taxonomy" id="109895"/>
    <lineage>
        <taxon>Eukaryota</taxon>
        <taxon>Fungi</taxon>
        <taxon>Fungi incertae sedis</taxon>
        <taxon>Chytridiomycota</taxon>
        <taxon>Chytridiomycota incertae sedis</taxon>
        <taxon>Chytridiomycetes</taxon>
        <taxon>Spizellomycetales</taxon>
        <taxon>Powellomycetaceae</taxon>
        <taxon>Powellomyces</taxon>
    </lineage>
</organism>
<dbReference type="GO" id="GO:0005874">
    <property type="term" value="C:microtubule"/>
    <property type="evidence" value="ECO:0007669"/>
    <property type="project" value="TreeGrafter"/>
</dbReference>
<protein>
    <submittedName>
        <fullName evidence="3">Uncharacterized protein</fullName>
    </submittedName>
</protein>
<feature type="compositionally biased region" description="Polar residues" evidence="2">
    <location>
        <begin position="194"/>
        <end position="222"/>
    </location>
</feature>
<gene>
    <name evidence="3" type="ORF">PhCBS80983_g03683</name>
</gene>
<dbReference type="Gene3D" id="1.10.238.10">
    <property type="entry name" value="EF-hand"/>
    <property type="match status" value="1"/>
</dbReference>
<proteinExistence type="inferred from homology"/>
<evidence type="ECO:0000256" key="1">
    <source>
        <dbReference type="ARBA" id="ARBA00010994"/>
    </source>
</evidence>
<dbReference type="GO" id="GO:0032273">
    <property type="term" value="P:positive regulation of protein polymerization"/>
    <property type="evidence" value="ECO:0007669"/>
    <property type="project" value="TreeGrafter"/>
</dbReference>
<name>A0A507E0T7_9FUNG</name>
<evidence type="ECO:0000313" key="4">
    <source>
        <dbReference type="Proteomes" id="UP000318582"/>
    </source>
</evidence>
<comment type="similarity">
    <text evidence="1">Belongs to the TPPP family.</text>
</comment>
<feature type="region of interest" description="Disordered" evidence="2">
    <location>
        <begin position="138"/>
        <end position="303"/>
    </location>
</feature>